<accession>J9GQ46</accession>
<dbReference type="SUPFAM" id="SSF52402">
    <property type="entry name" value="Adenine nucleotide alpha hydrolases-like"/>
    <property type="match status" value="1"/>
</dbReference>
<dbReference type="PANTHER" id="PTHR43686">
    <property type="entry name" value="SULFURTRANSFERASE-RELATED"/>
    <property type="match status" value="1"/>
</dbReference>
<sequence>MEASVKVPRKLTEAYRISQTVSRKFREGIKEFGLIAEGDAILVGLSGGKDSMALLELLGEYRRYGRNAFRLYALHVRMEQVDYQSDAAYLSAFATACGAEYVERSVGFAPDRDPKRTPCFLCSWNRRKTLFEVAQELGCNKIALGHHQDDILKTALMNLTFNGTFATMPALLKMRKMPLVIIRPLCKVEEELLRQWAALKDYQPLLKHCPYEQASSRTQMDRVVEAMAQLNPEYRYNLWHALVKDGKLVE</sequence>
<evidence type="ECO:0000313" key="3">
    <source>
        <dbReference type="EMBL" id="EJX04533.1"/>
    </source>
</evidence>
<dbReference type="InterPro" id="IPR014729">
    <property type="entry name" value="Rossmann-like_a/b/a_fold"/>
</dbReference>
<dbReference type="Pfam" id="PF01171">
    <property type="entry name" value="ATP_bind_3"/>
    <property type="match status" value="1"/>
</dbReference>
<keyword evidence="1" id="KW-0808">Transferase</keyword>
<dbReference type="AlphaFoldDB" id="J9GQ46"/>
<dbReference type="PANTHER" id="PTHR43686:SF1">
    <property type="entry name" value="AMINOTRAN_5 DOMAIN-CONTAINING PROTEIN"/>
    <property type="match status" value="1"/>
</dbReference>
<dbReference type="GO" id="GO:0016740">
    <property type="term" value="F:transferase activity"/>
    <property type="evidence" value="ECO:0007669"/>
    <property type="project" value="UniProtKB-KW"/>
</dbReference>
<dbReference type="EMBL" id="AMCI01001773">
    <property type="protein sequence ID" value="EJX04533.1"/>
    <property type="molecule type" value="Genomic_DNA"/>
</dbReference>
<dbReference type="PIRSF" id="PIRSF004976">
    <property type="entry name" value="ATPase_YdaO"/>
    <property type="match status" value="1"/>
</dbReference>
<organism evidence="3">
    <name type="scientific">gut metagenome</name>
    <dbReference type="NCBI Taxonomy" id="749906"/>
    <lineage>
        <taxon>unclassified sequences</taxon>
        <taxon>metagenomes</taxon>
        <taxon>organismal metagenomes</taxon>
    </lineage>
</organism>
<protein>
    <submittedName>
        <fullName evidence="3">PP-loop family protein</fullName>
    </submittedName>
</protein>
<gene>
    <name evidence="3" type="ORF">EVA_07360</name>
</gene>
<evidence type="ECO:0000259" key="2">
    <source>
        <dbReference type="Pfam" id="PF01171"/>
    </source>
</evidence>
<dbReference type="GO" id="GO:0008033">
    <property type="term" value="P:tRNA processing"/>
    <property type="evidence" value="ECO:0007669"/>
    <property type="project" value="InterPro"/>
</dbReference>
<dbReference type="InterPro" id="IPR035107">
    <property type="entry name" value="tRNA_thiolation_TtcA_Ctu1"/>
</dbReference>
<comment type="caution">
    <text evidence="3">The sequence shown here is derived from an EMBL/GenBank/DDBJ whole genome shotgun (WGS) entry which is preliminary data.</text>
</comment>
<proteinExistence type="predicted"/>
<dbReference type="InterPro" id="IPR011063">
    <property type="entry name" value="TilS/TtcA_N"/>
</dbReference>
<dbReference type="Gene3D" id="3.40.50.620">
    <property type="entry name" value="HUPs"/>
    <property type="match status" value="1"/>
</dbReference>
<reference evidence="3" key="1">
    <citation type="journal article" date="2012" name="PLoS ONE">
        <title>Gene sets for utilization of primary and secondary nutrition supplies in the distal gut of endangered iberian lynx.</title>
        <authorList>
            <person name="Alcaide M."/>
            <person name="Messina E."/>
            <person name="Richter M."/>
            <person name="Bargiela R."/>
            <person name="Peplies J."/>
            <person name="Huws S.A."/>
            <person name="Newbold C.J."/>
            <person name="Golyshin P.N."/>
            <person name="Simon M.A."/>
            <person name="Lopez G."/>
            <person name="Yakimov M.M."/>
            <person name="Ferrer M."/>
        </authorList>
    </citation>
    <scope>NUCLEOTIDE SEQUENCE</scope>
</reference>
<name>J9GQ46_9ZZZZ</name>
<dbReference type="CDD" id="cd24138">
    <property type="entry name" value="TtcA-like"/>
    <property type="match status" value="1"/>
</dbReference>
<evidence type="ECO:0000256" key="1">
    <source>
        <dbReference type="ARBA" id="ARBA00022679"/>
    </source>
</evidence>
<feature type="domain" description="tRNA(Ile)-lysidine/2-thiocytidine synthase N-terminal" evidence="2">
    <location>
        <begin position="41"/>
        <end position="200"/>
    </location>
</feature>